<accession>A0A5M3M7T5</accession>
<feature type="region of interest" description="Disordered" evidence="1">
    <location>
        <begin position="16"/>
        <end position="70"/>
    </location>
</feature>
<evidence type="ECO:0000313" key="3">
    <source>
        <dbReference type="Proteomes" id="UP000053558"/>
    </source>
</evidence>
<dbReference type="Proteomes" id="UP000053558">
    <property type="component" value="Unassembled WGS sequence"/>
</dbReference>
<feature type="compositionally biased region" description="Polar residues" evidence="1">
    <location>
        <begin position="22"/>
        <end position="40"/>
    </location>
</feature>
<organism evidence="2 3">
    <name type="scientific">Coniophora puteana (strain RWD-64-598)</name>
    <name type="common">Brown rot fungus</name>
    <dbReference type="NCBI Taxonomy" id="741705"/>
    <lineage>
        <taxon>Eukaryota</taxon>
        <taxon>Fungi</taxon>
        <taxon>Dikarya</taxon>
        <taxon>Basidiomycota</taxon>
        <taxon>Agaricomycotina</taxon>
        <taxon>Agaricomycetes</taxon>
        <taxon>Agaricomycetidae</taxon>
        <taxon>Boletales</taxon>
        <taxon>Coniophorineae</taxon>
        <taxon>Coniophoraceae</taxon>
        <taxon>Coniophora</taxon>
    </lineage>
</organism>
<feature type="compositionally biased region" description="Pro residues" evidence="1">
    <location>
        <begin position="173"/>
        <end position="188"/>
    </location>
</feature>
<evidence type="ECO:0000313" key="2">
    <source>
        <dbReference type="EMBL" id="EIW75288.1"/>
    </source>
</evidence>
<dbReference type="OMA" id="GRENDMQ"/>
<dbReference type="EMBL" id="JH711589">
    <property type="protein sequence ID" value="EIW75288.1"/>
    <property type="molecule type" value="Genomic_DNA"/>
</dbReference>
<comment type="caution">
    <text evidence="2">The sequence shown here is derived from an EMBL/GenBank/DDBJ whole genome shotgun (WGS) entry which is preliminary data.</text>
</comment>
<sequence>MVAYSAFFSAGLLATKDEDARSTTPTPSSSELAPLSSTDMDITPKASMDQSTASQPQSQGSAAPSRTMRRRRSSINIGANSMASIKCPARNASSALQRARAGSVNDLAPFAINMGVLPPNAGANMGSVAAAGTGVASEDTSLMSRFRSGSMASLGGPRPRPRRVLRRSAAAPTRPPPSVPLPELPSSPNPHKTLPLMLTELGVNTAAPYADIRRPLGSRTSSVDNVDPVIPVGLDDPRALLSIDTKLAAHAPSGLASSPFIAGRTGYFDDMDAVMKEN</sequence>
<protein>
    <submittedName>
        <fullName evidence="2">Uncharacterized protein</fullName>
    </submittedName>
</protein>
<feature type="compositionally biased region" description="Low complexity" evidence="1">
    <location>
        <begin position="50"/>
        <end position="65"/>
    </location>
</feature>
<dbReference type="AlphaFoldDB" id="A0A5M3M7T5"/>
<gene>
    <name evidence="2" type="ORF">CONPUDRAFT_169660</name>
</gene>
<proteinExistence type="predicted"/>
<dbReference type="RefSeq" id="XP_007774696.1">
    <property type="nucleotide sequence ID" value="XM_007776506.1"/>
</dbReference>
<dbReference type="KEGG" id="cput:CONPUDRAFT_169660"/>
<dbReference type="OrthoDB" id="3062963at2759"/>
<dbReference type="GeneID" id="19206300"/>
<reference evidence="3" key="1">
    <citation type="journal article" date="2012" name="Science">
        <title>The Paleozoic origin of enzymatic lignin decomposition reconstructed from 31 fungal genomes.</title>
        <authorList>
            <person name="Floudas D."/>
            <person name="Binder M."/>
            <person name="Riley R."/>
            <person name="Barry K."/>
            <person name="Blanchette R.A."/>
            <person name="Henrissat B."/>
            <person name="Martinez A.T."/>
            <person name="Otillar R."/>
            <person name="Spatafora J.W."/>
            <person name="Yadav J.S."/>
            <person name="Aerts A."/>
            <person name="Benoit I."/>
            <person name="Boyd A."/>
            <person name="Carlson A."/>
            <person name="Copeland A."/>
            <person name="Coutinho P.M."/>
            <person name="de Vries R.P."/>
            <person name="Ferreira P."/>
            <person name="Findley K."/>
            <person name="Foster B."/>
            <person name="Gaskell J."/>
            <person name="Glotzer D."/>
            <person name="Gorecki P."/>
            <person name="Heitman J."/>
            <person name="Hesse C."/>
            <person name="Hori C."/>
            <person name="Igarashi K."/>
            <person name="Jurgens J.A."/>
            <person name="Kallen N."/>
            <person name="Kersten P."/>
            <person name="Kohler A."/>
            <person name="Kuees U."/>
            <person name="Kumar T.K.A."/>
            <person name="Kuo A."/>
            <person name="LaButti K."/>
            <person name="Larrondo L.F."/>
            <person name="Lindquist E."/>
            <person name="Ling A."/>
            <person name="Lombard V."/>
            <person name="Lucas S."/>
            <person name="Lundell T."/>
            <person name="Martin R."/>
            <person name="McLaughlin D.J."/>
            <person name="Morgenstern I."/>
            <person name="Morin E."/>
            <person name="Murat C."/>
            <person name="Nagy L.G."/>
            <person name="Nolan M."/>
            <person name="Ohm R.A."/>
            <person name="Patyshakuliyeva A."/>
            <person name="Rokas A."/>
            <person name="Ruiz-Duenas F.J."/>
            <person name="Sabat G."/>
            <person name="Salamov A."/>
            <person name="Samejima M."/>
            <person name="Schmutz J."/>
            <person name="Slot J.C."/>
            <person name="St John F."/>
            <person name="Stenlid J."/>
            <person name="Sun H."/>
            <person name="Sun S."/>
            <person name="Syed K."/>
            <person name="Tsang A."/>
            <person name="Wiebenga A."/>
            <person name="Young D."/>
            <person name="Pisabarro A."/>
            <person name="Eastwood D.C."/>
            <person name="Martin F."/>
            <person name="Cullen D."/>
            <person name="Grigoriev I.V."/>
            <person name="Hibbett D.S."/>
        </authorList>
    </citation>
    <scope>NUCLEOTIDE SEQUENCE [LARGE SCALE GENOMIC DNA]</scope>
    <source>
        <strain evidence="3">RWD-64-598 SS2</strain>
    </source>
</reference>
<evidence type="ECO:0000256" key="1">
    <source>
        <dbReference type="SAM" id="MobiDB-lite"/>
    </source>
</evidence>
<name>A0A5M3M7T5_CONPW</name>
<feature type="region of interest" description="Disordered" evidence="1">
    <location>
        <begin position="146"/>
        <end position="190"/>
    </location>
</feature>
<keyword evidence="3" id="KW-1185">Reference proteome</keyword>